<protein>
    <recommendedName>
        <fullName evidence="4">Transmembrane anchor protein</fullName>
    </recommendedName>
</protein>
<evidence type="ECO:0008006" key="4">
    <source>
        <dbReference type="Google" id="ProtNLM"/>
    </source>
</evidence>
<accession>A0A6B3RRB4</accession>
<keyword evidence="3" id="KW-1185">Reference proteome</keyword>
<comment type="caution">
    <text evidence="2">The sequence shown here is derived from an EMBL/GenBank/DDBJ whole genome shotgun (WGS) entry which is preliminary data.</text>
</comment>
<dbReference type="AlphaFoldDB" id="A0A6B3RRB4"/>
<organism evidence="2 3">
    <name type="scientific">Pseudotabrizicola algicola</name>
    <dbReference type="NCBI Taxonomy" id="2709381"/>
    <lineage>
        <taxon>Bacteria</taxon>
        <taxon>Pseudomonadati</taxon>
        <taxon>Pseudomonadota</taxon>
        <taxon>Alphaproteobacteria</taxon>
        <taxon>Rhodobacterales</taxon>
        <taxon>Paracoccaceae</taxon>
        <taxon>Pseudotabrizicola</taxon>
    </lineage>
</organism>
<dbReference type="EMBL" id="JAAIKE010000013">
    <property type="protein sequence ID" value="NEX48587.1"/>
    <property type="molecule type" value="Genomic_DNA"/>
</dbReference>
<feature type="region of interest" description="Disordered" evidence="1">
    <location>
        <begin position="132"/>
        <end position="152"/>
    </location>
</feature>
<name>A0A6B3RRB4_9RHOB</name>
<reference evidence="2 3" key="1">
    <citation type="submission" date="2020-02" db="EMBL/GenBank/DDBJ databases">
        <title>Rhodobacter algicola sp. nov., isolated from microalga culture.</title>
        <authorList>
            <person name="Park C.-Y."/>
        </authorList>
    </citation>
    <scope>NUCLEOTIDE SEQUENCE [LARGE SCALE GENOMIC DNA]</scope>
    <source>
        <strain evidence="2 3">ETT8</strain>
    </source>
</reference>
<proteinExistence type="predicted"/>
<evidence type="ECO:0000313" key="2">
    <source>
        <dbReference type="EMBL" id="NEX48587.1"/>
    </source>
</evidence>
<evidence type="ECO:0000256" key="1">
    <source>
        <dbReference type="SAM" id="MobiDB-lite"/>
    </source>
</evidence>
<gene>
    <name evidence="2" type="ORF">G3572_20525</name>
</gene>
<sequence length="285" mass="29515">MHDQAGHVRGVEATSGGLIRSTVISGAAALAVLTIFYLPAEYGVDATGLGGMLGLTEMGQIKQQLFDEAAADDAAAAAAPVITLDPAVTARLDRMEAQLLAIGAIIGAPAIDLPAPAFESAPAEELVVVEPEPQPAPEPVATESVPESAPAVEDTEANPVPAAEAAAIEPAVEAAVAEAITSEWRDQVNYTLAPGEGIEVKLVMQEGQTARFEWTANGAVVNYDTHGDGSGQKISYDTGRGVPEQAGELTAAFTGNHGWFWRNRTDAPVTMSLRTAGDYAEMKAP</sequence>
<dbReference type="Proteomes" id="UP000481421">
    <property type="component" value="Unassembled WGS sequence"/>
</dbReference>
<evidence type="ECO:0000313" key="3">
    <source>
        <dbReference type="Proteomes" id="UP000481421"/>
    </source>
</evidence>